<organism evidence="1 2">
    <name type="scientific">Paenibacillus ottowii</name>
    <dbReference type="NCBI Taxonomy" id="2315729"/>
    <lineage>
        <taxon>Bacteria</taxon>
        <taxon>Bacillati</taxon>
        <taxon>Bacillota</taxon>
        <taxon>Bacilli</taxon>
        <taxon>Bacillales</taxon>
        <taxon>Paenibacillaceae</taxon>
        <taxon>Paenibacillus</taxon>
    </lineage>
</organism>
<accession>A0ABY3B383</accession>
<dbReference type="Proteomes" id="UP000319219">
    <property type="component" value="Unassembled WGS sequence"/>
</dbReference>
<comment type="caution">
    <text evidence="1">The sequence shown here is derived from an EMBL/GenBank/DDBJ whole genome shotgun (WGS) entry which is preliminary data.</text>
</comment>
<proteinExistence type="predicted"/>
<evidence type="ECO:0000313" key="2">
    <source>
        <dbReference type="Proteomes" id="UP000319219"/>
    </source>
</evidence>
<reference evidence="1 2" key="1">
    <citation type="submission" date="2019-07" db="EMBL/GenBank/DDBJ databases">
        <title>Paenibacillus ottowii sp. nov. isolated from a fermentation system processing bovine manure.</title>
        <authorList>
            <person name="Velazquez L.F."/>
            <person name="Rajbanshi S."/>
            <person name="Guan S."/>
            <person name="Hinchee M."/>
            <person name="Welsh A."/>
        </authorList>
    </citation>
    <scope>NUCLEOTIDE SEQUENCE [LARGE SCALE GENOMIC DNA]</scope>
    <source>
        <strain evidence="1 2">MS2379</strain>
    </source>
</reference>
<dbReference type="Pfam" id="PF24175">
    <property type="entry name" value="SU10_adaptor"/>
    <property type="match status" value="1"/>
</dbReference>
<protein>
    <submittedName>
        <fullName evidence="1">Uncharacterized protein</fullName>
    </submittedName>
</protein>
<dbReference type="EMBL" id="VIJZ01000008">
    <property type="protein sequence ID" value="TQR97308.1"/>
    <property type="molecule type" value="Genomic_DNA"/>
</dbReference>
<dbReference type="InterPro" id="IPR056209">
    <property type="entry name" value="SU10_adaptor"/>
</dbReference>
<name>A0ABY3B383_9BACL</name>
<evidence type="ECO:0000313" key="1">
    <source>
        <dbReference type="EMBL" id="TQR97308.1"/>
    </source>
</evidence>
<keyword evidence="2" id="KW-1185">Reference proteome</keyword>
<sequence>MNINDIIKEADLLVPNAVDVADKLIWLNAINQDFFNVVKIPVFDSFISVLDQGQYTLSANVRFKNIDYVMCGVVKYKELSPDAPNPLQNTFRFDDTTKVLTLSPPPYVAGLGGLVRYNRIGTATYTSSNITIEPDAPLEYHWTYIPALAAYIAHSMDDEVKAANYENQYKNAWNVAAQNYQRAVVS</sequence>
<dbReference type="RefSeq" id="WP_142613823.1">
    <property type="nucleotide sequence ID" value="NZ_VIJZ01000008.1"/>
</dbReference>
<gene>
    <name evidence="1" type="ORF">FKV70_18935</name>
</gene>